<dbReference type="InterPro" id="IPR036390">
    <property type="entry name" value="WH_DNA-bd_sf"/>
</dbReference>
<name>A0ABW4ERT0_9PSEU</name>
<keyword evidence="2" id="KW-0238">DNA-binding</keyword>
<keyword evidence="7" id="KW-1185">Reference proteome</keyword>
<keyword evidence="1" id="KW-0805">Transcription regulation</keyword>
<dbReference type="SUPFAM" id="SSF55781">
    <property type="entry name" value="GAF domain-like"/>
    <property type="match status" value="1"/>
</dbReference>
<dbReference type="Gene3D" id="3.30.450.40">
    <property type="match status" value="1"/>
</dbReference>
<comment type="caution">
    <text evidence="6">The sequence shown here is derived from an EMBL/GenBank/DDBJ whole genome shotgun (WGS) entry which is preliminary data.</text>
</comment>
<dbReference type="PANTHER" id="PTHR30136:SF24">
    <property type="entry name" value="HTH-TYPE TRANSCRIPTIONAL REPRESSOR ALLR"/>
    <property type="match status" value="1"/>
</dbReference>
<sequence>MPQGDSSSGDVPARRAVPAIEKAAIVLDVLATTEEPLSFSQLAGRVPMARSSLHDVCSTLVRTGLAEKSPEGRYTVGLKLVELSRHRLASMELVQAFQRITRAQGEPVETIVLAVLSGSDVVYVSFINGRRPLAVRYEIGMRLPAAFTASGKSMLATLPTAAVRELVGRRALNPNASGARKGIRELLTELDDTRRRGFSIDDEETARGMACIGAPIFAAGRHQAVGAVAISLVKSASNWYDEANSGYVRSVAAAVTRELGGESAQWRGLGPVSL</sequence>
<feature type="domain" description="HTH iclR-type" evidence="4">
    <location>
        <begin position="17"/>
        <end position="78"/>
    </location>
</feature>
<dbReference type="SUPFAM" id="SSF46785">
    <property type="entry name" value="Winged helix' DNA-binding domain"/>
    <property type="match status" value="1"/>
</dbReference>
<dbReference type="InterPro" id="IPR050707">
    <property type="entry name" value="HTH_MetabolicPath_Reg"/>
</dbReference>
<accession>A0ABW4ERT0</accession>
<evidence type="ECO:0000313" key="6">
    <source>
        <dbReference type="EMBL" id="MFD1517721.1"/>
    </source>
</evidence>
<dbReference type="PROSITE" id="PS51077">
    <property type="entry name" value="HTH_ICLR"/>
    <property type="match status" value="1"/>
</dbReference>
<dbReference type="InterPro" id="IPR036388">
    <property type="entry name" value="WH-like_DNA-bd_sf"/>
</dbReference>
<dbReference type="SMART" id="SM00346">
    <property type="entry name" value="HTH_ICLR"/>
    <property type="match status" value="1"/>
</dbReference>
<evidence type="ECO:0000256" key="2">
    <source>
        <dbReference type="ARBA" id="ARBA00023125"/>
    </source>
</evidence>
<reference evidence="7" key="1">
    <citation type="journal article" date="2019" name="Int. J. Syst. Evol. Microbiol.">
        <title>The Global Catalogue of Microorganisms (GCM) 10K type strain sequencing project: providing services to taxonomists for standard genome sequencing and annotation.</title>
        <authorList>
            <consortium name="The Broad Institute Genomics Platform"/>
            <consortium name="The Broad Institute Genome Sequencing Center for Infectious Disease"/>
            <person name="Wu L."/>
            <person name="Ma J."/>
        </authorList>
    </citation>
    <scope>NUCLEOTIDE SEQUENCE [LARGE SCALE GENOMIC DNA]</scope>
    <source>
        <strain evidence="7">CCM 7043</strain>
    </source>
</reference>
<gene>
    <name evidence="6" type="ORF">ACFSJD_09495</name>
</gene>
<evidence type="ECO:0000256" key="3">
    <source>
        <dbReference type="ARBA" id="ARBA00023163"/>
    </source>
</evidence>
<dbReference type="RefSeq" id="WP_344721428.1">
    <property type="nucleotide sequence ID" value="NZ_BAAAUS010000007.1"/>
</dbReference>
<dbReference type="Pfam" id="PF09339">
    <property type="entry name" value="HTH_IclR"/>
    <property type="match status" value="1"/>
</dbReference>
<organism evidence="6 7">
    <name type="scientific">Pseudonocardia yunnanensis</name>
    <dbReference type="NCBI Taxonomy" id="58107"/>
    <lineage>
        <taxon>Bacteria</taxon>
        <taxon>Bacillati</taxon>
        <taxon>Actinomycetota</taxon>
        <taxon>Actinomycetes</taxon>
        <taxon>Pseudonocardiales</taxon>
        <taxon>Pseudonocardiaceae</taxon>
        <taxon>Pseudonocardia</taxon>
    </lineage>
</organism>
<dbReference type="InterPro" id="IPR005471">
    <property type="entry name" value="Tscrpt_reg_IclR_N"/>
</dbReference>
<dbReference type="EMBL" id="JBHUCO010000009">
    <property type="protein sequence ID" value="MFD1517721.1"/>
    <property type="molecule type" value="Genomic_DNA"/>
</dbReference>
<dbReference type="InterPro" id="IPR029016">
    <property type="entry name" value="GAF-like_dom_sf"/>
</dbReference>
<proteinExistence type="predicted"/>
<evidence type="ECO:0000256" key="1">
    <source>
        <dbReference type="ARBA" id="ARBA00023015"/>
    </source>
</evidence>
<dbReference type="InterPro" id="IPR014757">
    <property type="entry name" value="Tscrpt_reg_IclR_C"/>
</dbReference>
<evidence type="ECO:0000259" key="5">
    <source>
        <dbReference type="PROSITE" id="PS51078"/>
    </source>
</evidence>
<evidence type="ECO:0000313" key="7">
    <source>
        <dbReference type="Proteomes" id="UP001597114"/>
    </source>
</evidence>
<keyword evidence="3" id="KW-0804">Transcription</keyword>
<feature type="domain" description="IclR-ED" evidence="5">
    <location>
        <begin position="79"/>
        <end position="261"/>
    </location>
</feature>
<protein>
    <submittedName>
        <fullName evidence="6">IclR family transcriptional regulator</fullName>
    </submittedName>
</protein>
<dbReference type="Gene3D" id="1.10.10.10">
    <property type="entry name" value="Winged helix-like DNA-binding domain superfamily/Winged helix DNA-binding domain"/>
    <property type="match status" value="1"/>
</dbReference>
<evidence type="ECO:0000259" key="4">
    <source>
        <dbReference type="PROSITE" id="PS51077"/>
    </source>
</evidence>
<dbReference type="PANTHER" id="PTHR30136">
    <property type="entry name" value="HELIX-TURN-HELIX TRANSCRIPTIONAL REGULATOR, ICLR FAMILY"/>
    <property type="match status" value="1"/>
</dbReference>
<dbReference type="Pfam" id="PF01614">
    <property type="entry name" value="IclR_C"/>
    <property type="match status" value="1"/>
</dbReference>
<dbReference type="Proteomes" id="UP001597114">
    <property type="component" value="Unassembled WGS sequence"/>
</dbReference>
<dbReference type="PROSITE" id="PS51078">
    <property type="entry name" value="ICLR_ED"/>
    <property type="match status" value="1"/>
</dbReference>